<name>R7QFV8_CHOCR</name>
<accession>R7QFV8</accession>
<dbReference type="KEGG" id="ccp:CHC_T00004669001"/>
<protein>
    <submittedName>
        <fullName evidence="2">Uncharacterized protein</fullName>
    </submittedName>
</protein>
<sequence>MNRQAHSELAFRYSCFESGSHTCDIEEKQGCGTDTLLYQAKVEIPKCYPDGDYVLSWAWFGGLSMGSSLFGDYYSCSFVQIQGGEKKDKCEPRFQPGENTRKPDSCYSSVGAVGICEKEPCLGRKGKAIKPSAFLKPQTSLPIQKWIDYANSLKDQERGESKGVAALSEKSGPHKGSMSRNVTLIPSPSPLPSHRIAPSPTPIKRLEDVPVKILGLRMVNTDNSEVMAEEFMMPIFVNPDISNFTFVALTSGKIRFVTFYVNKSFVRREGMEPYACWGDTRGKFKPWPIPVFGTVEVRVEARGKNGSGDTRTFTIRLVKLQEQQEAF</sequence>
<dbReference type="OrthoDB" id="12154at2763"/>
<evidence type="ECO:0000256" key="1">
    <source>
        <dbReference type="SAM" id="MobiDB-lite"/>
    </source>
</evidence>
<organism evidence="2 3">
    <name type="scientific">Chondrus crispus</name>
    <name type="common">Carrageen Irish moss</name>
    <name type="synonym">Polymorpha crispa</name>
    <dbReference type="NCBI Taxonomy" id="2769"/>
    <lineage>
        <taxon>Eukaryota</taxon>
        <taxon>Rhodophyta</taxon>
        <taxon>Florideophyceae</taxon>
        <taxon>Rhodymeniophycidae</taxon>
        <taxon>Gigartinales</taxon>
        <taxon>Gigartinaceae</taxon>
        <taxon>Chondrus</taxon>
    </lineage>
</organism>
<dbReference type="RefSeq" id="XP_005716160.1">
    <property type="nucleotide sequence ID" value="XM_005716103.1"/>
</dbReference>
<keyword evidence="3" id="KW-1185">Reference proteome</keyword>
<dbReference type="Proteomes" id="UP000012073">
    <property type="component" value="Unassembled WGS sequence"/>
</dbReference>
<reference evidence="3" key="1">
    <citation type="journal article" date="2013" name="Proc. Natl. Acad. Sci. U.S.A.">
        <title>Genome structure and metabolic features in the red seaweed Chondrus crispus shed light on evolution of the Archaeplastida.</title>
        <authorList>
            <person name="Collen J."/>
            <person name="Porcel B."/>
            <person name="Carre W."/>
            <person name="Ball S.G."/>
            <person name="Chaparro C."/>
            <person name="Tonon T."/>
            <person name="Barbeyron T."/>
            <person name="Michel G."/>
            <person name="Noel B."/>
            <person name="Valentin K."/>
            <person name="Elias M."/>
            <person name="Artiguenave F."/>
            <person name="Arun A."/>
            <person name="Aury J.M."/>
            <person name="Barbosa-Neto J.F."/>
            <person name="Bothwell J.H."/>
            <person name="Bouget F.Y."/>
            <person name="Brillet L."/>
            <person name="Cabello-Hurtado F."/>
            <person name="Capella-Gutierrez S."/>
            <person name="Charrier B."/>
            <person name="Cladiere L."/>
            <person name="Cock J.M."/>
            <person name="Coelho S.M."/>
            <person name="Colleoni C."/>
            <person name="Czjzek M."/>
            <person name="Da Silva C."/>
            <person name="Delage L."/>
            <person name="Denoeud F."/>
            <person name="Deschamps P."/>
            <person name="Dittami S.M."/>
            <person name="Gabaldon T."/>
            <person name="Gachon C.M."/>
            <person name="Groisillier A."/>
            <person name="Herve C."/>
            <person name="Jabbari K."/>
            <person name="Katinka M."/>
            <person name="Kloareg B."/>
            <person name="Kowalczyk N."/>
            <person name="Labadie K."/>
            <person name="Leblanc C."/>
            <person name="Lopez P.J."/>
            <person name="McLachlan D.H."/>
            <person name="Meslet-Cladiere L."/>
            <person name="Moustafa A."/>
            <person name="Nehr Z."/>
            <person name="Nyvall Collen P."/>
            <person name="Panaud O."/>
            <person name="Partensky F."/>
            <person name="Poulain J."/>
            <person name="Rensing S.A."/>
            <person name="Rousvoal S."/>
            <person name="Samson G."/>
            <person name="Symeonidi A."/>
            <person name="Weissenbach J."/>
            <person name="Zambounis A."/>
            <person name="Wincker P."/>
            <person name="Boyen C."/>
        </authorList>
    </citation>
    <scope>NUCLEOTIDE SEQUENCE [LARGE SCALE GENOMIC DNA]</scope>
    <source>
        <strain evidence="3">cv. Stackhouse</strain>
    </source>
</reference>
<evidence type="ECO:0000313" key="2">
    <source>
        <dbReference type="EMBL" id="CDF36341.1"/>
    </source>
</evidence>
<feature type="region of interest" description="Disordered" evidence="1">
    <location>
        <begin position="160"/>
        <end position="180"/>
    </location>
</feature>
<gene>
    <name evidence="2" type="ORF">CHC_T00004669001</name>
</gene>
<evidence type="ECO:0000313" key="3">
    <source>
        <dbReference type="Proteomes" id="UP000012073"/>
    </source>
</evidence>
<dbReference type="STRING" id="2769.R7QFV8"/>
<dbReference type="AlphaFoldDB" id="R7QFV8"/>
<proteinExistence type="predicted"/>
<dbReference type="Gene3D" id="2.70.50.70">
    <property type="match status" value="1"/>
</dbReference>
<dbReference type="GeneID" id="17323909"/>
<dbReference type="Gramene" id="CDF36341">
    <property type="protein sequence ID" value="CDF36341"/>
    <property type="gene ID" value="CHC_T00004669001"/>
</dbReference>
<dbReference type="EMBL" id="HG001774">
    <property type="protein sequence ID" value="CDF36341.1"/>
    <property type="molecule type" value="Genomic_DNA"/>
</dbReference>